<keyword evidence="2" id="KW-1185">Reference proteome</keyword>
<reference evidence="1 2" key="1">
    <citation type="journal article" date="2012" name="PLoS Pathog.">
        <title>Diverse lifestyles and strategies of plant pathogenesis encoded in the genomes of eighteen Dothideomycetes fungi.</title>
        <authorList>
            <person name="Ohm R.A."/>
            <person name="Feau N."/>
            <person name="Henrissat B."/>
            <person name="Schoch C.L."/>
            <person name="Horwitz B.A."/>
            <person name="Barry K.W."/>
            <person name="Condon B.J."/>
            <person name="Copeland A.C."/>
            <person name="Dhillon B."/>
            <person name="Glaser F."/>
            <person name="Hesse C.N."/>
            <person name="Kosti I."/>
            <person name="LaButti K."/>
            <person name="Lindquist E.A."/>
            <person name="Lucas S."/>
            <person name="Salamov A.A."/>
            <person name="Bradshaw R.E."/>
            <person name="Ciuffetti L."/>
            <person name="Hamelin R.C."/>
            <person name="Kema G.H.J."/>
            <person name="Lawrence C."/>
            <person name="Scott J.A."/>
            <person name="Spatafora J.W."/>
            <person name="Turgeon B.G."/>
            <person name="de Wit P.J.G.M."/>
            <person name="Zhong S."/>
            <person name="Goodwin S.B."/>
            <person name="Grigoriev I.V."/>
        </authorList>
    </citation>
    <scope>NUCLEOTIDE SEQUENCE [LARGE SCALE GENOMIC DNA]</scope>
    <source>
        <strain evidence="1 2">UAMH 10762</strain>
    </source>
</reference>
<dbReference type="GeneID" id="19113636"/>
<dbReference type="GO" id="GO:0016740">
    <property type="term" value="F:transferase activity"/>
    <property type="evidence" value="ECO:0007669"/>
    <property type="project" value="UniProtKB-KW"/>
</dbReference>
<dbReference type="AlphaFoldDB" id="M2LCJ7"/>
<accession>M2LCJ7</accession>
<organism evidence="1 2">
    <name type="scientific">Baudoinia panamericana (strain UAMH 10762)</name>
    <name type="common">Angels' share fungus</name>
    <name type="synonym">Baudoinia compniacensis (strain UAMH 10762)</name>
    <dbReference type="NCBI Taxonomy" id="717646"/>
    <lineage>
        <taxon>Eukaryota</taxon>
        <taxon>Fungi</taxon>
        <taxon>Dikarya</taxon>
        <taxon>Ascomycota</taxon>
        <taxon>Pezizomycotina</taxon>
        <taxon>Dothideomycetes</taxon>
        <taxon>Dothideomycetidae</taxon>
        <taxon>Mycosphaerellales</taxon>
        <taxon>Teratosphaeriaceae</taxon>
        <taxon>Baudoinia</taxon>
    </lineage>
</organism>
<protein>
    <submittedName>
        <fullName evidence="1">Glycosyltransferase family 31 protein</fullName>
    </submittedName>
</protein>
<gene>
    <name evidence="1" type="ORF">BAUCODRAFT_38793</name>
</gene>
<dbReference type="STRING" id="717646.M2LCJ7"/>
<dbReference type="eggNOG" id="KOG2246">
    <property type="taxonomic scope" value="Eukaryota"/>
</dbReference>
<keyword evidence="1" id="KW-0808">Transferase</keyword>
<dbReference type="OrthoDB" id="414175at2759"/>
<proteinExistence type="predicted"/>
<dbReference type="RefSeq" id="XP_007680896.1">
    <property type="nucleotide sequence ID" value="XM_007682706.1"/>
</dbReference>
<dbReference type="Proteomes" id="UP000011761">
    <property type="component" value="Unassembled WGS sequence"/>
</dbReference>
<evidence type="ECO:0000313" key="2">
    <source>
        <dbReference type="Proteomes" id="UP000011761"/>
    </source>
</evidence>
<dbReference type="KEGG" id="bcom:BAUCODRAFT_38793"/>
<name>M2LCJ7_BAUPA</name>
<dbReference type="OMA" id="RDASTQW"/>
<dbReference type="PANTHER" id="PTHR10811">
    <property type="entry name" value="FRINGE-RELATED"/>
    <property type="match status" value="1"/>
</dbReference>
<sequence>MGVARRPLWLLIFGTFTGLAFLFLSDRSKFELDLSRWHRPLVSLPNHGKPSRPRPLNVGSLAQDEQILQDLQLGAGYEYRRLCFDVRPVEGLSRTSLEEVSASLLNGNTIEGLKADGDLLPCSASVRIDVPYFDPHPVQDTSELMLGVATTLKRIDESLPAMSRFLAYSGTPLLVLLLDVPDLNTSNDQITTLRAKAQALGIEAIYVSFQPTVRETQGTMNFALAEVLHQNRQPSTKWFGVMDDDTFFVSLPPVLDALALYNPEREWYVGALTEGLFRIAQEGFKAWGGAGFFVSPPLMQKLADNSERCRVLDRGWGDLLWRDCILEITSPPVKLTQMSGLHQIDLWGDVSGWYESGWTQVLTVHHWKSWHYHSVPLAHEVTDIAGPDSFLQRYLFDDNVVLTNGYSIVHYPNGLPDLNKTELTFTEEVNVVVKPPETELMHSFGATRPALKVGKDKISWKFEYSTQGSGGSVRTFYVKRGGPDGGQDSLIELDWKRIS</sequence>
<dbReference type="InterPro" id="IPR006740">
    <property type="entry name" value="DUF604"/>
</dbReference>
<dbReference type="EMBL" id="KB445563">
    <property type="protein sequence ID" value="EMC91682.1"/>
    <property type="molecule type" value="Genomic_DNA"/>
</dbReference>
<dbReference type="Gene3D" id="3.90.550.50">
    <property type="match status" value="1"/>
</dbReference>
<evidence type="ECO:0000313" key="1">
    <source>
        <dbReference type="EMBL" id="EMC91682.1"/>
    </source>
</evidence>
<dbReference type="Pfam" id="PF04646">
    <property type="entry name" value="DUF604"/>
    <property type="match status" value="1"/>
</dbReference>
<dbReference type="HOGENOM" id="CLU_024640_1_0_1"/>